<dbReference type="InterPro" id="IPR054347">
    <property type="entry name" value="TOTE_primase"/>
</dbReference>
<dbReference type="InterPro" id="IPR011990">
    <property type="entry name" value="TPR-like_helical_dom_sf"/>
</dbReference>
<dbReference type="InterPro" id="IPR000477">
    <property type="entry name" value="RT_dom"/>
</dbReference>
<sequence>MKFQDIYEIGNLETAWQKVRGSKSPPGVDQITCRQFEQHLQFNLKTLQRQIREETYQPLPVMMFQKSKKKGMRNIGISAVRDKVVQQAILKIISPCFEKHFLPCCYAYRHGKSALTAVNKASKLVRNDYLWMLQMDISNFFDSMNHTLLLNFVRMQIDEQPFIRLLSRLLKAKIYKEMGLFDTTMGSQQGSGLSPLLSNIYLAPVDRVLYQKYGESYIRFSDDIAIFQKDRQPLEIAQIAITRCLKEIELNVNAVKNSISHLSNGVTYLGYYMDNKGMGPSKKSVNNIQKRLEPFSKLRKTDDVFQRIEDIKTVIRGWHNYYKTLVPLEPKSIISLIGIVEIARDLGEDGLAKKLLKQSNQFNYQHPDIGIALGNLFLGFGMNNASMRAFGKTLQIDPNNERAKAKIQHLQETDSNIHQSVENIRTVLHQNPSFQEGYQKLVDHYASLGLYGFAEKAHEKLLEIDDNNQSTIIPKVHQEKSLYHCDQINPSTFLKLFRGNDIAHACQWIDDQGRWGFLRVERPIAQEDIQKHLTGDITLGIFPVTEDDRVHFIVFDIDTSKRRILESNPNDLTKFRQQAHEDILRLKSTCKKLGIRLYIEDSGYKGRHGWLFLIPLFRPDLHKSWDSESCILQAGLQMASYGNSFPWEKVIVMKVLLNFPWALIGKTIDAVFSYRKWWTGTGSI</sequence>
<dbReference type="PANTHER" id="PTHR34047:SF8">
    <property type="entry name" value="PROTEIN YKFC"/>
    <property type="match status" value="1"/>
</dbReference>
<dbReference type="GO" id="GO:0003964">
    <property type="term" value="F:RNA-directed DNA polymerase activity"/>
    <property type="evidence" value="ECO:0007669"/>
    <property type="project" value="UniProtKB-KW"/>
</dbReference>
<keyword evidence="2" id="KW-0802">TPR repeat</keyword>
<dbReference type="SUPFAM" id="SSF48452">
    <property type="entry name" value="TPR-like"/>
    <property type="match status" value="1"/>
</dbReference>
<dbReference type="Gene3D" id="1.25.40.10">
    <property type="entry name" value="Tetratricopeptide repeat domain"/>
    <property type="match status" value="1"/>
</dbReference>
<comment type="caution">
    <text evidence="4">The sequence shown here is derived from an EMBL/GenBank/DDBJ whole genome shotgun (WGS) entry which is preliminary data.</text>
</comment>
<dbReference type="Pfam" id="PF22548">
    <property type="entry name" value="AEP-TOTE"/>
    <property type="match status" value="1"/>
</dbReference>
<dbReference type="Proteomes" id="UP000189670">
    <property type="component" value="Unassembled WGS sequence"/>
</dbReference>
<feature type="repeat" description="TPR" evidence="2">
    <location>
        <begin position="367"/>
        <end position="400"/>
    </location>
</feature>
<dbReference type="EMBL" id="ATBP01000769">
    <property type="protein sequence ID" value="ETR68993.1"/>
    <property type="molecule type" value="Genomic_DNA"/>
</dbReference>
<dbReference type="AlphaFoldDB" id="A0A1V1P2H0"/>
<dbReference type="PANTHER" id="PTHR34047">
    <property type="entry name" value="NUCLEAR INTRON MATURASE 1, MITOCHONDRIAL-RELATED"/>
    <property type="match status" value="1"/>
</dbReference>
<dbReference type="InterPro" id="IPR051083">
    <property type="entry name" value="GrpII_Intron_Splice-Mob/Def"/>
</dbReference>
<evidence type="ECO:0000256" key="1">
    <source>
        <dbReference type="ARBA" id="ARBA00034120"/>
    </source>
</evidence>
<keyword evidence="4" id="KW-0548">Nucleotidyltransferase</keyword>
<keyword evidence="4" id="KW-0808">Transferase</keyword>
<evidence type="ECO:0000313" key="5">
    <source>
        <dbReference type="Proteomes" id="UP000189670"/>
    </source>
</evidence>
<evidence type="ECO:0000259" key="3">
    <source>
        <dbReference type="PROSITE" id="PS50878"/>
    </source>
</evidence>
<dbReference type="InterPro" id="IPR043502">
    <property type="entry name" value="DNA/RNA_pol_sf"/>
</dbReference>
<keyword evidence="4" id="KW-0695">RNA-directed DNA polymerase</keyword>
<dbReference type="PROSITE" id="PS50878">
    <property type="entry name" value="RT_POL"/>
    <property type="match status" value="1"/>
</dbReference>
<proteinExistence type="inferred from homology"/>
<evidence type="ECO:0000313" key="4">
    <source>
        <dbReference type="EMBL" id="ETR68993.1"/>
    </source>
</evidence>
<reference evidence="5" key="1">
    <citation type="submission" date="2012-11" db="EMBL/GenBank/DDBJ databases">
        <authorList>
            <person name="Lucero-Rivera Y.E."/>
            <person name="Tovar-Ramirez D."/>
        </authorList>
    </citation>
    <scope>NUCLEOTIDE SEQUENCE [LARGE SCALE GENOMIC DNA]</scope>
    <source>
        <strain evidence="5">Araruama</strain>
    </source>
</reference>
<dbReference type="Pfam" id="PF00078">
    <property type="entry name" value="RVT_1"/>
    <property type="match status" value="1"/>
</dbReference>
<accession>A0A1V1P2H0</accession>
<dbReference type="CDD" id="cd01651">
    <property type="entry name" value="RT_G2_intron"/>
    <property type="match status" value="1"/>
</dbReference>
<feature type="domain" description="Reverse transcriptase" evidence="3">
    <location>
        <begin position="45"/>
        <end position="273"/>
    </location>
</feature>
<evidence type="ECO:0000256" key="2">
    <source>
        <dbReference type="PROSITE-ProRule" id="PRU00339"/>
    </source>
</evidence>
<comment type="similarity">
    <text evidence="1">Belongs to the bacterial reverse transcriptase family.</text>
</comment>
<organism evidence="4 5">
    <name type="scientific">Candidatus Magnetoglobus multicellularis str. Araruama</name>
    <dbReference type="NCBI Taxonomy" id="890399"/>
    <lineage>
        <taxon>Bacteria</taxon>
        <taxon>Pseudomonadati</taxon>
        <taxon>Thermodesulfobacteriota</taxon>
        <taxon>Desulfobacteria</taxon>
        <taxon>Desulfobacterales</taxon>
        <taxon>Desulfobacteraceae</taxon>
        <taxon>Candidatus Magnetoglobus</taxon>
    </lineage>
</organism>
<gene>
    <name evidence="4" type="ORF">OMM_04228</name>
</gene>
<dbReference type="InterPro" id="IPR019734">
    <property type="entry name" value="TPR_rpt"/>
</dbReference>
<dbReference type="SUPFAM" id="SSF56672">
    <property type="entry name" value="DNA/RNA polymerases"/>
    <property type="match status" value="1"/>
</dbReference>
<name>A0A1V1P2H0_9BACT</name>
<protein>
    <submittedName>
        <fullName evidence="4">RNA-directed DNA polymerase (Reverse transcriptase)</fullName>
    </submittedName>
</protein>
<dbReference type="PROSITE" id="PS50005">
    <property type="entry name" value="TPR"/>
    <property type="match status" value="1"/>
</dbReference>
<dbReference type="CDD" id="cd00525">
    <property type="entry name" value="AE_Prim_S_like"/>
    <property type="match status" value="1"/>
</dbReference>